<evidence type="ECO:0000313" key="2">
    <source>
        <dbReference type="Proteomes" id="UP001320460"/>
    </source>
</evidence>
<name>A0ABN6LPA2_9ENTR</name>
<accession>A0ABN6LPA2</accession>
<keyword evidence="2" id="KW-1185">Reference proteome</keyword>
<organism evidence="1 2">
    <name type="scientific">Phytobacter diazotrophicus</name>
    <dbReference type="NCBI Taxonomy" id="395631"/>
    <lineage>
        <taxon>Bacteria</taxon>
        <taxon>Pseudomonadati</taxon>
        <taxon>Pseudomonadota</taxon>
        <taxon>Gammaproteobacteria</taxon>
        <taxon>Enterobacterales</taxon>
        <taxon>Enterobacteriaceae</taxon>
        <taxon>Phytobacter</taxon>
    </lineage>
</organism>
<dbReference type="InterPro" id="IPR007833">
    <property type="entry name" value="Capsule_polysaccharide_synth"/>
</dbReference>
<proteinExistence type="predicted"/>
<dbReference type="Proteomes" id="UP001320460">
    <property type="component" value="Chromosome"/>
</dbReference>
<reference evidence="1 2" key="1">
    <citation type="submission" date="2021-12" db="EMBL/GenBank/DDBJ databases">
        <title>Complete genome sequence of Phytobacter diazotrophicus TA9734.</title>
        <authorList>
            <person name="Kubota H."/>
            <person name="Nakayama Y."/>
            <person name="Ariyoshi T."/>
        </authorList>
    </citation>
    <scope>NUCLEOTIDE SEQUENCE [LARGE SCALE GENOMIC DNA]</scope>
    <source>
        <strain evidence="1 2">TA9734</strain>
    </source>
</reference>
<dbReference type="CDD" id="cd16440">
    <property type="entry name" value="beta_Kdo_transferase_KpsC_1"/>
    <property type="match status" value="1"/>
</dbReference>
<dbReference type="EMBL" id="AP025334">
    <property type="protein sequence ID" value="BDD49218.1"/>
    <property type="molecule type" value="Genomic_DNA"/>
</dbReference>
<evidence type="ECO:0000313" key="1">
    <source>
        <dbReference type="EMBL" id="BDD49218.1"/>
    </source>
</evidence>
<dbReference type="Pfam" id="PF05159">
    <property type="entry name" value="Capsule_synth"/>
    <property type="match status" value="4"/>
</dbReference>
<gene>
    <name evidence="1" type="primary">kpsC</name>
    <name evidence="1" type="ORF">PDTA9734_07050</name>
</gene>
<dbReference type="CDD" id="cd16439">
    <property type="entry name" value="beta_Kdo_transferase_KpsC_2"/>
    <property type="match status" value="1"/>
</dbReference>
<sequence>MERTRNILGIYSGGIWRIPHLASFLPGEPVRLSPYKTIPEQVNAIAVWGHRPSAQKPVALAQSVGLPVIRLEDGFIRSLGLGVQGCPPLSIVVDHLGIYYDASVPSSLECLVKDNDGNKPLAAEAQAMMHAIVDNDLSKYNQAPPFVAPDIMPEAVLVIDQTFGDMSVTKGNAGPESFQQMLETAKQENPSAEVWVKVHPDVLCGKKAGYFANLKSDDRVRVFAEDISPQSLLRHMQKVYVVTSQYGFEALLAGKPVVCFGQPWYAGWGLTDDRHPKARELAARRQPTTLSNLFTAAYLRYCRYRHPVSGKPATLACVVDWLVLQRNHNQSRRGTLWAPGLSLWKTAILRPFLKTAENRVRFAKQCRQASALIAWGTRGEKKWQAQADAQRIPLWRMEDGFIRSSGLGSDLLAPLSLVLDKTGIYYDASRPSDLENLLNASSLSEHQRERAQALLQQLVRNKVSKYNLGQEWHLPPEATGKKIILVPGQVEDDASILTGARSVNTNRDLLRTVRERNPDAFVVFKPHPDVLVDNRKGQVVAEDIARWTDCQALDADIIQCIQLADELHTMTSLSGFEALMHGKRVFCYGLPFYAGWGLTQDEHNIPRRARQLSLTDLVWQTLIAYPTYIHPQRLEPMQAEEAVMWLSTAPRGEMKITKKNIGRLARQYRKLLMFYKVRFG</sequence>
<protein>
    <submittedName>
        <fullName evidence="1">Capsule polysaccharide transporter</fullName>
    </submittedName>
</protein>